<name>A0ABP0YCI2_9ROSI</name>
<sequence length="71" mass="8024">MVDASEAPCCHLASPLRCQCFVKPPFSLSFPIFLSPSLLFISFFFSSGTLFCPDSSIFYPDCWLRWYAATI</sequence>
<keyword evidence="1" id="KW-1133">Transmembrane helix</keyword>
<dbReference type="EMBL" id="OZ021737">
    <property type="protein sequence ID" value="CAK9318199.1"/>
    <property type="molecule type" value="Genomic_DNA"/>
</dbReference>
<keyword evidence="1" id="KW-0472">Membrane</keyword>
<reference evidence="2 3" key="1">
    <citation type="submission" date="2024-03" db="EMBL/GenBank/DDBJ databases">
        <authorList>
            <person name="Gkanogiannis A."/>
            <person name="Becerra Lopez-Lavalle L."/>
        </authorList>
    </citation>
    <scope>NUCLEOTIDE SEQUENCE [LARGE SCALE GENOMIC DNA]</scope>
</reference>
<gene>
    <name evidence="2" type="ORF">CITCOLO1_LOCUS10159</name>
</gene>
<evidence type="ECO:0000313" key="2">
    <source>
        <dbReference type="EMBL" id="CAK9318199.1"/>
    </source>
</evidence>
<evidence type="ECO:0000313" key="3">
    <source>
        <dbReference type="Proteomes" id="UP001642487"/>
    </source>
</evidence>
<proteinExistence type="predicted"/>
<evidence type="ECO:0000256" key="1">
    <source>
        <dbReference type="SAM" id="Phobius"/>
    </source>
</evidence>
<keyword evidence="1" id="KW-0812">Transmembrane</keyword>
<protein>
    <submittedName>
        <fullName evidence="2">Uncharacterized protein</fullName>
    </submittedName>
</protein>
<organism evidence="2 3">
    <name type="scientific">Citrullus colocynthis</name>
    <name type="common">colocynth</name>
    <dbReference type="NCBI Taxonomy" id="252529"/>
    <lineage>
        <taxon>Eukaryota</taxon>
        <taxon>Viridiplantae</taxon>
        <taxon>Streptophyta</taxon>
        <taxon>Embryophyta</taxon>
        <taxon>Tracheophyta</taxon>
        <taxon>Spermatophyta</taxon>
        <taxon>Magnoliopsida</taxon>
        <taxon>eudicotyledons</taxon>
        <taxon>Gunneridae</taxon>
        <taxon>Pentapetalae</taxon>
        <taxon>rosids</taxon>
        <taxon>fabids</taxon>
        <taxon>Cucurbitales</taxon>
        <taxon>Cucurbitaceae</taxon>
        <taxon>Benincaseae</taxon>
        <taxon>Citrullus</taxon>
    </lineage>
</organism>
<dbReference type="Proteomes" id="UP001642487">
    <property type="component" value="Chromosome 3"/>
</dbReference>
<feature type="transmembrane region" description="Helical" evidence="1">
    <location>
        <begin position="32"/>
        <end position="51"/>
    </location>
</feature>
<accession>A0ABP0YCI2</accession>
<keyword evidence="3" id="KW-1185">Reference proteome</keyword>